<keyword evidence="4" id="KW-1185">Reference proteome</keyword>
<organism evidence="3 4">
    <name type="scientific">Lachnellula suecica</name>
    <dbReference type="NCBI Taxonomy" id="602035"/>
    <lineage>
        <taxon>Eukaryota</taxon>
        <taxon>Fungi</taxon>
        <taxon>Dikarya</taxon>
        <taxon>Ascomycota</taxon>
        <taxon>Pezizomycotina</taxon>
        <taxon>Leotiomycetes</taxon>
        <taxon>Helotiales</taxon>
        <taxon>Lachnaceae</taxon>
        <taxon>Lachnellula</taxon>
    </lineage>
</organism>
<dbReference type="Pfam" id="PF06985">
    <property type="entry name" value="HET"/>
    <property type="match status" value="1"/>
</dbReference>
<proteinExistence type="predicted"/>
<evidence type="ECO:0000313" key="4">
    <source>
        <dbReference type="Proteomes" id="UP000469558"/>
    </source>
</evidence>
<feature type="domain" description="Heterokaryon incompatibility" evidence="2">
    <location>
        <begin position="62"/>
        <end position="223"/>
    </location>
</feature>
<dbReference type="EMBL" id="QGMK01000506">
    <property type="protein sequence ID" value="TVY81290.1"/>
    <property type="molecule type" value="Genomic_DNA"/>
</dbReference>
<feature type="region of interest" description="Disordered" evidence="1">
    <location>
        <begin position="596"/>
        <end position="659"/>
    </location>
</feature>
<dbReference type="AlphaFoldDB" id="A0A8T9CBS7"/>
<name>A0A8T9CBS7_9HELO</name>
<feature type="compositionally biased region" description="Polar residues" evidence="1">
    <location>
        <begin position="630"/>
        <end position="649"/>
    </location>
</feature>
<dbReference type="InterPro" id="IPR052895">
    <property type="entry name" value="HetReg/Transcr_Mod"/>
</dbReference>
<accession>A0A8T9CBS7</accession>
<protein>
    <submittedName>
        <fullName evidence="3">Heterokaryon incompatibility protein 6 OR allele</fullName>
    </submittedName>
</protein>
<feature type="compositionally biased region" description="Basic and acidic residues" evidence="1">
    <location>
        <begin position="612"/>
        <end position="629"/>
    </location>
</feature>
<feature type="region of interest" description="Disordered" evidence="1">
    <location>
        <begin position="1"/>
        <end position="22"/>
    </location>
</feature>
<dbReference type="Pfam" id="PF26639">
    <property type="entry name" value="Het-6_barrel"/>
    <property type="match status" value="1"/>
</dbReference>
<comment type="caution">
    <text evidence="3">The sequence shown here is derived from an EMBL/GenBank/DDBJ whole genome shotgun (WGS) entry which is preliminary data.</text>
</comment>
<evidence type="ECO:0000259" key="2">
    <source>
        <dbReference type="Pfam" id="PF06985"/>
    </source>
</evidence>
<evidence type="ECO:0000256" key="1">
    <source>
        <dbReference type="SAM" id="MobiDB-lite"/>
    </source>
</evidence>
<dbReference type="Proteomes" id="UP000469558">
    <property type="component" value="Unassembled WGS sequence"/>
</dbReference>
<dbReference type="OrthoDB" id="2157530at2759"/>
<dbReference type="PANTHER" id="PTHR24148">
    <property type="entry name" value="ANKYRIN REPEAT DOMAIN-CONTAINING PROTEIN 39 HOMOLOG-RELATED"/>
    <property type="match status" value="1"/>
</dbReference>
<dbReference type="InterPro" id="IPR010730">
    <property type="entry name" value="HET"/>
</dbReference>
<gene>
    <name evidence="3" type="primary">het-6_42</name>
    <name evidence="3" type="ORF">LSUE1_G003998</name>
</gene>
<sequence>MDPADAVTASDGEAPGTGVYKHQPIHSKTEIRILEIHPPDPNDPEALHGELVTARLADKPSFEAISYAWGEPIFSSTLEFPTGQYAITATLAAALRRFRLPDRKRRLWADAVCIDQCNNEEKGHQVKLMADVYRGAAHVLVWLGEGSEKTDEAIDFLSERARDSWRYGVNASCPWEVVIRDTQRGSPVWNALAALLPKLEAILDSLLKFYGQAWFARLWVIQEVALASHLTFYNGWKLITHSEFSAATVVLYKFLDISGSEGLNAIDGIIQGVMLSEVIRWHEQKQGEQTKDLDLLSFVDANFQGGHSNDLDLVFALLGLSRPVEDVEIEVDYEMSVEDLFMDFTLRYLEIGMTHILDFAGNREPGLDRHSERAIDKRKPPFLPSWAVDWRSPLSNLLNFAFEGFKSATDCGPSLVLDRKLLPLIGVLGTNIGNVSRAVEFPEPKLANSREEHILYIHECLNDFRRTMSAYLQSRGTGMYRTGEDATSVFARSLVLDGRLSKTQVYLRGVEPEDLLDSCQERAKQNEFGKAEISRRTELYVQYLRSVLNKRKLFLTAAGDFGIGPRSMKQGDSVAAIHGSQTPFILRRVGELLPTTRSDDKECSDSGVIGFESDKRSGKNKNNPEEHSRTNTSNAPESQAKSEQQSKPPNSGDEPRQDYQNMTMDDIKERWQLIGRCYLHGFMDNEILQPEFDDPRQMFFLQ</sequence>
<dbReference type="PANTHER" id="PTHR24148:SF82">
    <property type="entry name" value="HETEROKARYON INCOMPATIBILITY DOMAIN-CONTAINING PROTEIN"/>
    <property type="match status" value="1"/>
</dbReference>
<evidence type="ECO:0000313" key="3">
    <source>
        <dbReference type="EMBL" id="TVY81290.1"/>
    </source>
</evidence>
<reference evidence="3 4" key="1">
    <citation type="submission" date="2018-05" db="EMBL/GenBank/DDBJ databases">
        <title>Genome sequencing and assembly of the regulated plant pathogen Lachnellula willkommii and related sister species for the development of diagnostic species identification markers.</title>
        <authorList>
            <person name="Giroux E."/>
            <person name="Bilodeau G."/>
        </authorList>
    </citation>
    <scope>NUCLEOTIDE SEQUENCE [LARGE SCALE GENOMIC DNA]</scope>
    <source>
        <strain evidence="3 4">CBS 268.59</strain>
    </source>
</reference>